<feature type="domain" description="Peptidase S33 tripeptidyl aminopeptidase-like C-terminal" evidence="4">
    <location>
        <begin position="513"/>
        <end position="618"/>
    </location>
</feature>
<evidence type="ECO:0000313" key="6">
    <source>
        <dbReference type="Proteomes" id="UP000007129"/>
    </source>
</evidence>
<dbReference type="InterPro" id="IPR029058">
    <property type="entry name" value="AB_hydrolase_fold"/>
</dbReference>
<dbReference type="AlphaFoldDB" id="K2S5M9"/>
<proteinExistence type="inferred from homology"/>
<dbReference type="GO" id="GO:0016787">
    <property type="term" value="F:hydrolase activity"/>
    <property type="evidence" value="ECO:0007669"/>
    <property type="project" value="UniProtKB-KW"/>
</dbReference>
<keyword evidence="3" id="KW-0812">Transmembrane</keyword>
<keyword evidence="3" id="KW-1133">Transmembrane helix</keyword>
<dbReference type="SUPFAM" id="SSF53474">
    <property type="entry name" value="alpha/beta-Hydrolases"/>
    <property type="match status" value="1"/>
</dbReference>
<dbReference type="VEuPathDB" id="FungiDB:MPH_00412"/>
<evidence type="ECO:0000259" key="4">
    <source>
        <dbReference type="Pfam" id="PF08386"/>
    </source>
</evidence>
<dbReference type="InterPro" id="IPR051601">
    <property type="entry name" value="Serine_prot/Carboxylest_S33"/>
</dbReference>
<dbReference type="Proteomes" id="UP000007129">
    <property type="component" value="Unassembled WGS sequence"/>
</dbReference>
<dbReference type="PANTHER" id="PTHR43248">
    <property type="entry name" value="2-SUCCINYL-6-HYDROXY-2,4-CYCLOHEXADIENE-1-CARBOXYLATE SYNTHASE"/>
    <property type="match status" value="1"/>
</dbReference>
<dbReference type="eggNOG" id="ENOG502RY03">
    <property type="taxonomic scope" value="Eukaryota"/>
</dbReference>
<keyword evidence="2 5" id="KW-0378">Hydrolase</keyword>
<evidence type="ECO:0000313" key="5">
    <source>
        <dbReference type="EMBL" id="EKG22233.1"/>
    </source>
</evidence>
<feature type="transmembrane region" description="Helical" evidence="3">
    <location>
        <begin position="28"/>
        <end position="49"/>
    </location>
</feature>
<comment type="caution">
    <text evidence="5">The sequence shown here is derived from an EMBL/GenBank/DDBJ whole genome shotgun (WGS) entry which is preliminary data.</text>
</comment>
<dbReference type="InterPro" id="IPR013595">
    <property type="entry name" value="Pept_S33_TAP-like_C"/>
</dbReference>
<dbReference type="Gene3D" id="3.40.50.1820">
    <property type="entry name" value="alpha/beta hydrolase"/>
    <property type="match status" value="1"/>
</dbReference>
<dbReference type="OrthoDB" id="425534at2759"/>
<dbReference type="HOGENOM" id="CLU_013364_5_2_1"/>
<dbReference type="PANTHER" id="PTHR43248:SF25">
    <property type="entry name" value="AB HYDROLASE-1 DOMAIN-CONTAINING PROTEIN-RELATED"/>
    <property type="match status" value="1"/>
</dbReference>
<evidence type="ECO:0000256" key="3">
    <source>
        <dbReference type="SAM" id="Phobius"/>
    </source>
</evidence>
<comment type="similarity">
    <text evidence="1">Belongs to the peptidase S33 family.</text>
</comment>
<dbReference type="EMBL" id="AHHD01000026">
    <property type="protein sequence ID" value="EKG22233.1"/>
    <property type="molecule type" value="Genomic_DNA"/>
</dbReference>
<keyword evidence="3" id="KW-0472">Membrane</keyword>
<evidence type="ECO:0000256" key="1">
    <source>
        <dbReference type="ARBA" id="ARBA00010088"/>
    </source>
</evidence>
<reference evidence="5 6" key="1">
    <citation type="journal article" date="2012" name="BMC Genomics">
        <title>Tools to kill: Genome of one of the most destructive plant pathogenic fungi Macrophomina phaseolina.</title>
        <authorList>
            <person name="Islam M.S."/>
            <person name="Haque M.S."/>
            <person name="Islam M.M."/>
            <person name="Emdad E.M."/>
            <person name="Halim A."/>
            <person name="Hossen Q.M.M."/>
            <person name="Hossain M.Z."/>
            <person name="Ahmed B."/>
            <person name="Rahim S."/>
            <person name="Rahman M.S."/>
            <person name="Alam M.M."/>
            <person name="Hou S."/>
            <person name="Wan X."/>
            <person name="Saito J.A."/>
            <person name="Alam M."/>
        </authorList>
    </citation>
    <scope>NUCLEOTIDE SEQUENCE [LARGE SCALE GENOMIC DNA]</scope>
    <source>
        <strain evidence="5 6">MS6</strain>
    </source>
</reference>
<protein>
    <submittedName>
        <fullName evidence="5">Alpha/beta hydrolase fold-1</fullName>
    </submittedName>
</protein>
<gene>
    <name evidence="5" type="ORF">MPH_00412</name>
</gene>
<sequence>MMKAPATDKPQPACHAASVRPAAAARTALVLLVLLYFAVAAFDRLVVFVSSELEQRARERAEASKTPSFSWDAIPSSKHLEFQPCYRNFRCARVQLPLDWWNGTFPDKSISLAVTMLPAKVPVTDPRYGGPILLNPGGPGGSGVGLVTAEGLSIQTMVDSPVDPASEAPENSTSKYFDVVGFDPRGIGQTKPGAHCFQSASIRESWNLRLDSQGILGSSDAVLGRRWAMVNALGASCAELAEDGDVKHYVTTASVARDMLELAELFGQYREAQTWRILTENAIQKCEKHGVCTSMQLPEIYVPGTEKLQYWGFSYGTLLGSTFASMFPDRVGRLVLDGVVHGSNYMKALWSDNLHDTEKTMRAFYGRCAEAGPSVCPIADINSTATDIEEKAHAVLTKMYHNPVQIKGEFPEIVTWSDVRLFMFMALYEPLRAFPLMAEMLAAMARGDEDGEMERYLTGKHFFACAAQGNDTDIAQVDGEASMAIMCSDGDPQDYLDLDGMEEHWRNLDAISPTVGAMWAGHRMNCAGWKIRPKYRFTDYKADFGGNTSSPILWIGNTADPVTPLVNAHKMKSLFPGSEVLAQNSPGHCSLAAFSPCTVGYIRSYFNNGTVPAPDTMCEPVEIPFVHPSRDLHLLSRDDILAMNAHQNLSRSFAKNAYGLGKTMLPRGESGLMMKLLADD</sequence>
<accession>K2S5M9</accession>
<dbReference type="InParanoid" id="K2S5M9"/>
<name>K2S5M9_MACPH</name>
<evidence type="ECO:0000256" key="2">
    <source>
        <dbReference type="ARBA" id="ARBA00022801"/>
    </source>
</evidence>
<organism evidence="5 6">
    <name type="scientific">Macrophomina phaseolina (strain MS6)</name>
    <name type="common">Charcoal rot fungus</name>
    <dbReference type="NCBI Taxonomy" id="1126212"/>
    <lineage>
        <taxon>Eukaryota</taxon>
        <taxon>Fungi</taxon>
        <taxon>Dikarya</taxon>
        <taxon>Ascomycota</taxon>
        <taxon>Pezizomycotina</taxon>
        <taxon>Dothideomycetes</taxon>
        <taxon>Dothideomycetes incertae sedis</taxon>
        <taxon>Botryosphaeriales</taxon>
        <taxon>Botryosphaeriaceae</taxon>
        <taxon>Macrophomina</taxon>
    </lineage>
</organism>
<dbReference type="STRING" id="1126212.K2S5M9"/>
<dbReference type="Pfam" id="PF08386">
    <property type="entry name" value="Abhydrolase_4"/>
    <property type="match status" value="1"/>
</dbReference>